<accession>A0A426XAS0</accession>
<gene>
    <name evidence="1" type="ORF">B296_00040013</name>
</gene>
<dbReference type="AlphaFoldDB" id="A0A426XAS0"/>
<reference evidence="1 2" key="1">
    <citation type="journal article" date="2014" name="Agronomy (Basel)">
        <title>A Draft Genome Sequence for Ensete ventricosum, the Drought-Tolerant Tree Against Hunger.</title>
        <authorList>
            <person name="Harrison J."/>
            <person name="Moore K.A."/>
            <person name="Paszkiewicz K."/>
            <person name="Jones T."/>
            <person name="Grant M."/>
            <person name="Ambacheew D."/>
            <person name="Muzemil S."/>
            <person name="Studholme D.J."/>
        </authorList>
    </citation>
    <scope>NUCLEOTIDE SEQUENCE [LARGE SCALE GENOMIC DNA]</scope>
</reference>
<evidence type="ECO:0000313" key="1">
    <source>
        <dbReference type="EMBL" id="RRT36586.1"/>
    </source>
</evidence>
<comment type="caution">
    <text evidence="1">The sequence shown here is derived from an EMBL/GenBank/DDBJ whole genome shotgun (WGS) entry which is preliminary data.</text>
</comment>
<organism evidence="1 2">
    <name type="scientific">Ensete ventricosum</name>
    <name type="common">Abyssinian banana</name>
    <name type="synonym">Musa ensete</name>
    <dbReference type="NCBI Taxonomy" id="4639"/>
    <lineage>
        <taxon>Eukaryota</taxon>
        <taxon>Viridiplantae</taxon>
        <taxon>Streptophyta</taxon>
        <taxon>Embryophyta</taxon>
        <taxon>Tracheophyta</taxon>
        <taxon>Spermatophyta</taxon>
        <taxon>Magnoliopsida</taxon>
        <taxon>Liliopsida</taxon>
        <taxon>Zingiberales</taxon>
        <taxon>Musaceae</taxon>
        <taxon>Ensete</taxon>
    </lineage>
</organism>
<protein>
    <submittedName>
        <fullName evidence="1">Uncharacterized protein</fullName>
    </submittedName>
</protein>
<dbReference type="Proteomes" id="UP000287651">
    <property type="component" value="Unassembled WGS sequence"/>
</dbReference>
<sequence length="100" mass="11390">MLSTTSSNGKRKKSVVISWPCKTSFTCENLWLQLRVWPSVTFISNLLQSLIRKMGLVTIREGKRGDSSGSDLGLEGYGRSYIPVFQIRMKRVKEVKRLPL</sequence>
<name>A0A426XAS0_ENSVE</name>
<dbReference type="EMBL" id="AMZH03023395">
    <property type="protein sequence ID" value="RRT36586.1"/>
    <property type="molecule type" value="Genomic_DNA"/>
</dbReference>
<evidence type="ECO:0000313" key="2">
    <source>
        <dbReference type="Proteomes" id="UP000287651"/>
    </source>
</evidence>
<proteinExistence type="predicted"/>